<dbReference type="CDD" id="cd00761">
    <property type="entry name" value="Glyco_tranf_GTA_type"/>
    <property type="match status" value="1"/>
</dbReference>
<organism evidence="4 5">
    <name type="scientific">Gehongia tenuis</name>
    <dbReference type="NCBI Taxonomy" id="2763655"/>
    <lineage>
        <taxon>Bacteria</taxon>
        <taxon>Bacillati</taxon>
        <taxon>Bacillota</taxon>
        <taxon>Clostridia</taxon>
        <taxon>Christensenellales</taxon>
        <taxon>Christensenellaceae</taxon>
        <taxon>Gehongia</taxon>
    </lineage>
</organism>
<dbReference type="EMBL" id="JACRSR010000001">
    <property type="protein sequence ID" value="MBC8530280.1"/>
    <property type="molecule type" value="Genomic_DNA"/>
</dbReference>
<dbReference type="Proteomes" id="UP000623172">
    <property type="component" value="Unassembled WGS sequence"/>
</dbReference>
<keyword evidence="1" id="KW-0328">Glycosyltransferase</keyword>
<feature type="domain" description="Glycosyltransferase 2-like" evidence="3">
    <location>
        <begin position="7"/>
        <end position="121"/>
    </location>
</feature>
<protein>
    <submittedName>
        <fullName evidence="4">Glycosyltransferase</fullName>
    </submittedName>
</protein>
<accession>A0A926D4N8</accession>
<dbReference type="PANTHER" id="PTHR22916:SF51">
    <property type="entry name" value="GLYCOSYLTRANSFERASE EPSH-RELATED"/>
    <property type="match status" value="1"/>
</dbReference>
<dbReference type="PANTHER" id="PTHR22916">
    <property type="entry name" value="GLYCOSYLTRANSFERASE"/>
    <property type="match status" value="1"/>
</dbReference>
<comment type="caution">
    <text evidence="4">The sequence shown here is derived from an EMBL/GenBank/DDBJ whole genome shotgun (WGS) entry which is preliminary data.</text>
</comment>
<dbReference type="GO" id="GO:0016757">
    <property type="term" value="F:glycosyltransferase activity"/>
    <property type="evidence" value="ECO:0007669"/>
    <property type="project" value="UniProtKB-KW"/>
</dbReference>
<proteinExistence type="predicted"/>
<reference evidence="4" key="1">
    <citation type="submission" date="2020-08" db="EMBL/GenBank/DDBJ databases">
        <title>Genome public.</title>
        <authorList>
            <person name="Liu C."/>
            <person name="Sun Q."/>
        </authorList>
    </citation>
    <scope>NUCLEOTIDE SEQUENCE</scope>
    <source>
        <strain evidence="4">NSJ-53</strain>
    </source>
</reference>
<dbReference type="InterPro" id="IPR029044">
    <property type="entry name" value="Nucleotide-diphossugar_trans"/>
</dbReference>
<dbReference type="SUPFAM" id="SSF53448">
    <property type="entry name" value="Nucleotide-diphospho-sugar transferases"/>
    <property type="match status" value="1"/>
</dbReference>
<dbReference type="RefSeq" id="WP_249314170.1">
    <property type="nucleotide sequence ID" value="NZ_JACRSR010000001.1"/>
</dbReference>
<name>A0A926D4N8_9FIRM</name>
<evidence type="ECO:0000313" key="4">
    <source>
        <dbReference type="EMBL" id="MBC8530280.1"/>
    </source>
</evidence>
<gene>
    <name evidence="4" type="ORF">H8696_00265</name>
</gene>
<dbReference type="AlphaFoldDB" id="A0A926D4N8"/>
<evidence type="ECO:0000259" key="3">
    <source>
        <dbReference type="Pfam" id="PF00535"/>
    </source>
</evidence>
<evidence type="ECO:0000256" key="2">
    <source>
        <dbReference type="ARBA" id="ARBA00022679"/>
    </source>
</evidence>
<keyword evidence="5" id="KW-1185">Reference proteome</keyword>
<dbReference type="InterPro" id="IPR001173">
    <property type="entry name" value="Glyco_trans_2-like"/>
</dbReference>
<evidence type="ECO:0000256" key="1">
    <source>
        <dbReference type="ARBA" id="ARBA00022676"/>
    </source>
</evidence>
<sequence>MDQPRISVIIPVYNTAKYLAACLDSALNQSLQEAEFLCINDGSTDGSPEILAKYAQKDSRLRVLTKENEGLSVARNLGIAEARGEYLCFLDSDDLIQPGALQAMYEAASPEQLDLLVFDFDLLHDGGPEIGGGRPDAWRRKRHHDGLKSGEAMYVEMLREGDYRCMAWGQCLRRAFLQETGHRFVPGMVHEDELFTLNALLLAQKVRHLHRSLYVYRLRQGSIMNSPYSFAKLSSRIKILLDEAKLALSPELSQDTRECIAAVAQDLLQNTLKIYAGWLPGRKS</sequence>
<evidence type="ECO:0000313" key="5">
    <source>
        <dbReference type="Proteomes" id="UP000623172"/>
    </source>
</evidence>
<keyword evidence="2" id="KW-0808">Transferase</keyword>
<dbReference type="Pfam" id="PF00535">
    <property type="entry name" value="Glycos_transf_2"/>
    <property type="match status" value="1"/>
</dbReference>
<dbReference type="Gene3D" id="3.90.550.10">
    <property type="entry name" value="Spore Coat Polysaccharide Biosynthesis Protein SpsA, Chain A"/>
    <property type="match status" value="1"/>
</dbReference>